<dbReference type="RefSeq" id="WP_156638761.1">
    <property type="nucleotide sequence ID" value="NZ_LNUA01000031.1"/>
</dbReference>
<name>A0A202F918_9LACO</name>
<dbReference type="Proteomes" id="UP000196232">
    <property type="component" value="Unassembled WGS sequence"/>
</dbReference>
<keyword evidence="1" id="KW-1133">Transmembrane helix</keyword>
<dbReference type="AlphaFoldDB" id="A0A202F918"/>
<evidence type="ECO:0000313" key="2">
    <source>
        <dbReference type="EMBL" id="OVE96971.1"/>
    </source>
</evidence>
<evidence type="ECO:0000313" key="3">
    <source>
        <dbReference type="Proteomes" id="UP000196232"/>
    </source>
</evidence>
<gene>
    <name evidence="2" type="ORF">LKACC16343_01981</name>
</gene>
<keyword evidence="1" id="KW-0812">Transmembrane</keyword>
<sequence length="57" mass="6475">MILKKTALLVLVSIILSMIEMTVDPAFILGRASLVFSGSLMFLLSLLFVRRLWKYTN</sequence>
<proteinExistence type="predicted"/>
<accession>A0A202F918</accession>
<protein>
    <submittedName>
        <fullName evidence="2">Uncharacterized protein</fullName>
    </submittedName>
</protein>
<organism evidence="2 3">
    <name type="scientific">Companilactobacillus bobalius</name>
    <dbReference type="NCBI Taxonomy" id="2801451"/>
    <lineage>
        <taxon>Bacteria</taxon>
        <taxon>Bacillati</taxon>
        <taxon>Bacillota</taxon>
        <taxon>Bacilli</taxon>
        <taxon>Lactobacillales</taxon>
        <taxon>Lactobacillaceae</taxon>
        <taxon>Companilactobacillus</taxon>
    </lineage>
</organism>
<dbReference type="EMBL" id="MYFM01000006">
    <property type="protein sequence ID" value="OVE96971.1"/>
    <property type="molecule type" value="Genomic_DNA"/>
</dbReference>
<comment type="caution">
    <text evidence="2">The sequence shown here is derived from an EMBL/GenBank/DDBJ whole genome shotgun (WGS) entry which is preliminary data.</text>
</comment>
<reference evidence="2 3" key="1">
    <citation type="submission" date="2017-03" db="EMBL/GenBank/DDBJ databases">
        <title>Genome sequence of Lactobacillus bobalius KACC 16343.</title>
        <authorList>
            <person name="Chun J."/>
        </authorList>
    </citation>
    <scope>NUCLEOTIDE SEQUENCE [LARGE SCALE GENOMIC DNA]</scope>
    <source>
        <strain evidence="2 3">KACC 16343</strain>
    </source>
</reference>
<feature type="transmembrane region" description="Helical" evidence="1">
    <location>
        <begin position="31"/>
        <end position="49"/>
    </location>
</feature>
<evidence type="ECO:0000256" key="1">
    <source>
        <dbReference type="SAM" id="Phobius"/>
    </source>
</evidence>
<keyword evidence="1" id="KW-0472">Membrane</keyword>